<evidence type="ECO:0000256" key="1">
    <source>
        <dbReference type="SAM" id="Phobius"/>
    </source>
</evidence>
<feature type="transmembrane region" description="Helical" evidence="1">
    <location>
        <begin position="30"/>
        <end position="46"/>
    </location>
</feature>
<feature type="transmembrane region" description="Helical" evidence="1">
    <location>
        <begin position="53"/>
        <end position="72"/>
    </location>
</feature>
<name>A0A0J6D2D8_9BACL</name>
<proteinExistence type="predicted"/>
<keyword evidence="1" id="KW-0812">Transmembrane</keyword>
<sequence length="79" mass="9022">MKKSHIFNILSGILISIIWIYQIVANGAYPLLPLVMIVLVLIIYIMERKGVDTVYWAAPTIVLLLISLWTMVPEFFFGP</sequence>
<dbReference type="RefSeq" id="WP_048309577.1">
    <property type="nucleotide sequence ID" value="NZ_CP119526.1"/>
</dbReference>
<organism evidence="2 3">
    <name type="scientific">Guptibacillus hwajinpoensis</name>
    <dbReference type="NCBI Taxonomy" id="208199"/>
    <lineage>
        <taxon>Bacteria</taxon>
        <taxon>Bacillati</taxon>
        <taxon>Bacillota</taxon>
        <taxon>Bacilli</taxon>
        <taxon>Bacillales</taxon>
        <taxon>Guptibacillaceae</taxon>
        <taxon>Guptibacillus</taxon>
    </lineage>
</organism>
<feature type="transmembrane region" description="Helical" evidence="1">
    <location>
        <begin position="7"/>
        <end position="24"/>
    </location>
</feature>
<gene>
    <name evidence="2" type="ORF">AB986_03975</name>
</gene>
<accession>A0A0J6D2D8</accession>
<dbReference type="EMBL" id="LELK01000001">
    <property type="protein sequence ID" value="KMM38464.1"/>
    <property type="molecule type" value="Genomic_DNA"/>
</dbReference>
<keyword evidence="1" id="KW-0472">Membrane</keyword>
<evidence type="ECO:0000313" key="3">
    <source>
        <dbReference type="Proteomes" id="UP000035996"/>
    </source>
</evidence>
<comment type="caution">
    <text evidence="2">The sequence shown here is derived from an EMBL/GenBank/DDBJ whole genome shotgun (WGS) entry which is preliminary data.</text>
</comment>
<dbReference type="Proteomes" id="UP000035996">
    <property type="component" value="Unassembled WGS sequence"/>
</dbReference>
<evidence type="ECO:0000313" key="2">
    <source>
        <dbReference type="EMBL" id="KMM38464.1"/>
    </source>
</evidence>
<reference evidence="2" key="1">
    <citation type="submission" date="2015-06" db="EMBL/GenBank/DDBJ databases">
        <authorList>
            <person name="Liu B."/>
            <person name="Wang J."/>
            <person name="Zhu Y."/>
            <person name="Liu G."/>
            <person name="Chen Q."/>
            <person name="Zheng C."/>
            <person name="Che J."/>
            <person name="Ge C."/>
            <person name="Shi H."/>
            <person name="Pan Z."/>
            <person name="Liu X."/>
        </authorList>
    </citation>
    <scope>NUCLEOTIDE SEQUENCE [LARGE SCALE GENOMIC DNA]</scope>
    <source>
        <strain evidence="2">DSM 16346</strain>
    </source>
</reference>
<keyword evidence="3" id="KW-1185">Reference proteome</keyword>
<dbReference type="AlphaFoldDB" id="A0A0J6D2D8"/>
<protein>
    <submittedName>
        <fullName evidence="2">Uncharacterized protein</fullName>
    </submittedName>
</protein>
<keyword evidence="1" id="KW-1133">Transmembrane helix</keyword>